<proteinExistence type="predicted"/>
<dbReference type="EMBL" id="ML976020">
    <property type="protein sequence ID" value="KAF1944049.1"/>
    <property type="molecule type" value="Genomic_DNA"/>
</dbReference>
<keyword evidence="3" id="KW-1185">Reference proteome</keyword>
<feature type="compositionally biased region" description="Basic and acidic residues" evidence="1">
    <location>
        <begin position="59"/>
        <end position="117"/>
    </location>
</feature>
<sequence>MQLPGNKVELIESYGGTLTSFQCALLIYRLNKKGIDGSHPCLGLAKTSGAWPITQAEQEKLDKAKRKQETEDAKIQKQLELEQRHDERERLKKEREKEKEKNAAEKQCQKAEKEATKSDQATQQLKRKAPQSVPPKNKR</sequence>
<evidence type="ECO:0000313" key="3">
    <source>
        <dbReference type="Proteomes" id="UP000800038"/>
    </source>
</evidence>
<feature type="region of interest" description="Disordered" evidence="1">
    <location>
        <begin position="59"/>
        <end position="139"/>
    </location>
</feature>
<organism evidence="2 3">
    <name type="scientific">Clathrospora elynae</name>
    <dbReference type="NCBI Taxonomy" id="706981"/>
    <lineage>
        <taxon>Eukaryota</taxon>
        <taxon>Fungi</taxon>
        <taxon>Dikarya</taxon>
        <taxon>Ascomycota</taxon>
        <taxon>Pezizomycotina</taxon>
        <taxon>Dothideomycetes</taxon>
        <taxon>Pleosporomycetidae</taxon>
        <taxon>Pleosporales</taxon>
        <taxon>Diademaceae</taxon>
        <taxon>Clathrospora</taxon>
    </lineage>
</organism>
<protein>
    <submittedName>
        <fullName evidence="2">Uncharacterized protein</fullName>
    </submittedName>
</protein>
<evidence type="ECO:0000313" key="2">
    <source>
        <dbReference type="EMBL" id="KAF1944049.1"/>
    </source>
</evidence>
<dbReference type="Proteomes" id="UP000800038">
    <property type="component" value="Unassembled WGS sequence"/>
</dbReference>
<dbReference type="AlphaFoldDB" id="A0A6A5SXI2"/>
<gene>
    <name evidence="2" type="ORF">EJ02DRAFT_432816</name>
</gene>
<reference evidence="2" key="1">
    <citation type="journal article" date="2020" name="Stud. Mycol.">
        <title>101 Dothideomycetes genomes: a test case for predicting lifestyles and emergence of pathogens.</title>
        <authorList>
            <person name="Haridas S."/>
            <person name="Albert R."/>
            <person name="Binder M."/>
            <person name="Bloem J."/>
            <person name="Labutti K."/>
            <person name="Salamov A."/>
            <person name="Andreopoulos B."/>
            <person name="Baker S."/>
            <person name="Barry K."/>
            <person name="Bills G."/>
            <person name="Bluhm B."/>
            <person name="Cannon C."/>
            <person name="Castanera R."/>
            <person name="Culley D."/>
            <person name="Daum C."/>
            <person name="Ezra D."/>
            <person name="Gonzalez J."/>
            <person name="Henrissat B."/>
            <person name="Kuo A."/>
            <person name="Liang C."/>
            <person name="Lipzen A."/>
            <person name="Lutzoni F."/>
            <person name="Magnuson J."/>
            <person name="Mondo S."/>
            <person name="Nolan M."/>
            <person name="Ohm R."/>
            <person name="Pangilinan J."/>
            <person name="Park H.-J."/>
            <person name="Ramirez L."/>
            <person name="Alfaro M."/>
            <person name="Sun H."/>
            <person name="Tritt A."/>
            <person name="Yoshinaga Y."/>
            <person name="Zwiers L.-H."/>
            <person name="Turgeon B."/>
            <person name="Goodwin S."/>
            <person name="Spatafora J."/>
            <person name="Crous P."/>
            <person name="Grigoriev I."/>
        </authorList>
    </citation>
    <scope>NUCLEOTIDE SEQUENCE</scope>
    <source>
        <strain evidence="2">CBS 161.51</strain>
    </source>
</reference>
<accession>A0A6A5SXI2</accession>
<name>A0A6A5SXI2_9PLEO</name>
<evidence type="ECO:0000256" key="1">
    <source>
        <dbReference type="SAM" id="MobiDB-lite"/>
    </source>
</evidence>